<proteinExistence type="predicted"/>
<evidence type="ECO:0000313" key="2">
    <source>
        <dbReference type="Proteomes" id="UP000485058"/>
    </source>
</evidence>
<accession>A0A699ZWW9</accession>
<comment type="caution">
    <text evidence="1">The sequence shown here is derived from an EMBL/GenBank/DDBJ whole genome shotgun (WGS) entry which is preliminary data.</text>
</comment>
<keyword evidence="2" id="KW-1185">Reference proteome</keyword>
<reference evidence="1 2" key="1">
    <citation type="submission" date="2020-02" db="EMBL/GenBank/DDBJ databases">
        <title>Draft genome sequence of Haematococcus lacustris strain NIES-144.</title>
        <authorList>
            <person name="Morimoto D."/>
            <person name="Nakagawa S."/>
            <person name="Yoshida T."/>
            <person name="Sawayama S."/>
        </authorList>
    </citation>
    <scope>NUCLEOTIDE SEQUENCE [LARGE SCALE GENOMIC DNA]</scope>
    <source>
        <strain evidence="1 2">NIES-144</strain>
    </source>
</reference>
<dbReference type="Proteomes" id="UP000485058">
    <property type="component" value="Unassembled WGS sequence"/>
</dbReference>
<protein>
    <recommendedName>
        <fullName evidence="3">Protein kinase domain-containing protein</fullName>
    </recommendedName>
</protein>
<dbReference type="EMBL" id="BLLF01001633">
    <property type="protein sequence ID" value="GFH20432.1"/>
    <property type="molecule type" value="Genomic_DNA"/>
</dbReference>
<gene>
    <name evidence="1" type="ORF">HaLaN_17553</name>
</gene>
<evidence type="ECO:0008006" key="3">
    <source>
        <dbReference type="Google" id="ProtNLM"/>
    </source>
</evidence>
<sequence>TDPHTSDVKLIDFGLAVRLPRGSMKEAGSFLPAARHR</sequence>
<evidence type="ECO:0000313" key="1">
    <source>
        <dbReference type="EMBL" id="GFH20432.1"/>
    </source>
</evidence>
<name>A0A699ZWW9_HAELA</name>
<dbReference type="AlphaFoldDB" id="A0A699ZWW9"/>
<feature type="non-terminal residue" evidence="1">
    <location>
        <position position="1"/>
    </location>
</feature>
<organism evidence="1 2">
    <name type="scientific">Haematococcus lacustris</name>
    <name type="common">Green alga</name>
    <name type="synonym">Haematococcus pluvialis</name>
    <dbReference type="NCBI Taxonomy" id="44745"/>
    <lineage>
        <taxon>Eukaryota</taxon>
        <taxon>Viridiplantae</taxon>
        <taxon>Chlorophyta</taxon>
        <taxon>core chlorophytes</taxon>
        <taxon>Chlorophyceae</taxon>
        <taxon>CS clade</taxon>
        <taxon>Chlamydomonadales</taxon>
        <taxon>Haematococcaceae</taxon>
        <taxon>Haematococcus</taxon>
    </lineage>
</organism>